<evidence type="ECO:0000256" key="5">
    <source>
        <dbReference type="HAMAP-Rule" id="MF_03048"/>
    </source>
</evidence>
<dbReference type="UniPathway" id="UPA00988"/>
<dbReference type="EMBL" id="ML996570">
    <property type="protein sequence ID" value="KAF2758977.1"/>
    <property type="molecule type" value="Genomic_DNA"/>
</dbReference>
<comment type="similarity">
    <text evidence="5 6">Belongs to the URM1 family.</text>
</comment>
<dbReference type="InterPro" id="IPR015221">
    <property type="entry name" value="Urm1"/>
</dbReference>
<comment type="function">
    <text evidence="5">Acts as a sulfur carrier required for 2-thiolation of mcm(5)S(2)U at tRNA wobble positions of cytosolic tRNA(Lys), tRNA(Glu) and tRNA(Gln). Serves as sulfur donor in tRNA 2-thiolation reaction by being thiocarboxylated (-COSH) at its C-terminus by the MOCS3 homolog UBA4. The sulfur is then transferred to tRNA to form 2-thiolation of mcm(5)S(2)U. Prior mcm(5) tRNA modification by the elongator complex is required for 2-thiolation. Also acts as a ubiquitin-like protein (UBL) that is covalently conjugated via an isopeptide bond to lysine residues of target proteins such as AHP1. The thiocarboxylated form serves as substrate for conjugation and oxidative stress specifically induces the formation of UBL-protein conjugates.</text>
</comment>
<dbReference type="Pfam" id="PF09138">
    <property type="entry name" value="Urm1"/>
    <property type="match status" value="1"/>
</dbReference>
<comment type="PTM">
    <text evidence="5">C-terminal thiocarboxylation occurs in 2 steps, it is first acyl-adenylated (-COAMP) via the hesA/moeB/thiF part of UBA4, then thiocarboxylated (-COSH) via the rhodanese domain of UBA4.</text>
</comment>
<accession>A0A6A6WBJ8</accession>
<keyword evidence="8" id="KW-1185">Reference proteome</keyword>
<reference evidence="7" key="1">
    <citation type="journal article" date="2020" name="Stud. Mycol.">
        <title>101 Dothideomycetes genomes: a test case for predicting lifestyles and emergence of pathogens.</title>
        <authorList>
            <person name="Haridas S."/>
            <person name="Albert R."/>
            <person name="Binder M."/>
            <person name="Bloem J."/>
            <person name="Labutti K."/>
            <person name="Salamov A."/>
            <person name="Andreopoulos B."/>
            <person name="Baker S."/>
            <person name="Barry K."/>
            <person name="Bills G."/>
            <person name="Bluhm B."/>
            <person name="Cannon C."/>
            <person name="Castanera R."/>
            <person name="Culley D."/>
            <person name="Daum C."/>
            <person name="Ezra D."/>
            <person name="Gonzalez J."/>
            <person name="Henrissat B."/>
            <person name="Kuo A."/>
            <person name="Liang C."/>
            <person name="Lipzen A."/>
            <person name="Lutzoni F."/>
            <person name="Magnuson J."/>
            <person name="Mondo S."/>
            <person name="Nolan M."/>
            <person name="Ohm R."/>
            <person name="Pangilinan J."/>
            <person name="Park H.-J."/>
            <person name="Ramirez L."/>
            <person name="Alfaro M."/>
            <person name="Sun H."/>
            <person name="Tritt A."/>
            <person name="Yoshinaga Y."/>
            <person name="Zwiers L.-H."/>
            <person name="Turgeon B."/>
            <person name="Goodwin S."/>
            <person name="Spatafora J."/>
            <person name="Crous P."/>
            <person name="Grigoriev I."/>
        </authorList>
    </citation>
    <scope>NUCLEOTIDE SEQUENCE</scope>
    <source>
        <strain evidence="7">CBS 121739</strain>
    </source>
</reference>
<evidence type="ECO:0000313" key="7">
    <source>
        <dbReference type="EMBL" id="KAF2758977.1"/>
    </source>
</evidence>
<evidence type="ECO:0000313" key="8">
    <source>
        <dbReference type="Proteomes" id="UP000799437"/>
    </source>
</evidence>
<feature type="cross-link" description="Glycyl lysine isopeptide (Gly-Lys) (interchain with K-? in acceptor proteins)" evidence="5">
    <location>
        <position position="119"/>
    </location>
</feature>
<evidence type="ECO:0000256" key="6">
    <source>
        <dbReference type="RuleBase" id="RU361182"/>
    </source>
</evidence>
<dbReference type="OrthoDB" id="10248987at2759"/>
<dbReference type="HAMAP" id="MF_03048">
    <property type="entry name" value="Urm1"/>
    <property type="match status" value="1"/>
</dbReference>
<sequence length="119" mass="12877">MSDTGTIPIRLSFGGGLEAYFSNKRTQTVQVPSKDESGAPSNAAFLIRYLHENIMQYHGEAKNNPFVTPEGDVRPGILVLIGDPDEIDGELADWELEGEGAYVLKPNTLVSFISSLHGG</sequence>
<dbReference type="AlphaFoldDB" id="A0A6A6WBJ8"/>
<organism evidence="7 8">
    <name type="scientific">Pseudovirgaria hyperparasitica</name>
    <dbReference type="NCBI Taxonomy" id="470096"/>
    <lineage>
        <taxon>Eukaryota</taxon>
        <taxon>Fungi</taxon>
        <taxon>Dikarya</taxon>
        <taxon>Ascomycota</taxon>
        <taxon>Pezizomycotina</taxon>
        <taxon>Dothideomycetes</taxon>
        <taxon>Dothideomycetes incertae sedis</taxon>
        <taxon>Acrospermales</taxon>
        <taxon>Acrospermaceae</taxon>
        <taxon>Pseudovirgaria</taxon>
    </lineage>
</organism>
<evidence type="ECO:0000256" key="1">
    <source>
        <dbReference type="ARBA" id="ARBA00022490"/>
    </source>
</evidence>
<name>A0A6A6WBJ8_9PEZI</name>
<evidence type="ECO:0000256" key="4">
    <source>
        <dbReference type="ARBA" id="ARBA00022786"/>
    </source>
</evidence>
<keyword evidence="4 5" id="KW-0833">Ubl conjugation pathway</keyword>
<evidence type="ECO:0000256" key="3">
    <source>
        <dbReference type="ARBA" id="ARBA00022694"/>
    </source>
</evidence>
<dbReference type="InterPro" id="IPR012675">
    <property type="entry name" value="Beta-grasp_dom_sf"/>
</dbReference>
<dbReference type="Gene3D" id="3.10.20.30">
    <property type="match status" value="1"/>
</dbReference>
<keyword evidence="1 5" id="KW-0963">Cytoplasm</keyword>
<keyword evidence="2 5" id="KW-1017">Isopeptide bond</keyword>
<dbReference type="PANTHER" id="PTHR14986">
    <property type="entry name" value="RURM1 PROTEIN"/>
    <property type="match status" value="1"/>
</dbReference>
<evidence type="ECO:0000256" key="2">
    <source>
        <dbReference type="ARBA" id="ARBA00022499"/>
    </source>
</evidence>
<dbReference type="SUPFAM" id="SSF54285">
    <property type="entry name" value="MoaD/ThiS"/>
    <property type="match status" value="1"/>
</dbReference>
<protein>
    <recommendedName>
        <fullName evidence="5 6">Ubiquitin-related modifier 1</fullName>
    </recommendedName>
</protein>
<dbReference type="Proteomes" id="UP000799437">
    <property type="component" value="Unassembled WGS sequence"/>
</dbReference>
<feature type="modified residue" description="1-thioglycine" evidence="5">
    <location>
        <position position="119"/>
    </location>
</feature>
<gene>
    <name evidence="5" type="primary">URM1</name>
    <name evidence="7" type="ORF">EJ05DRAFT_327928</name>
</gene>
<comment type="subcellular location">
    <subcellularLocation>
        <location evidence="5 6">Cytoplasm</location>
    </subcellularLocation>
</comment>
<dbReference type="GO" id="GO:0002098">
    <property type="term" value="P:tRNA wobble uridine modification"/>
    <property type="evidence" value="ECO:0007669"/>
    <property type="project" value="UniProtKB-UniRule"/>
</dbReference>
<dbReference type="InterPro" id="IPR016155">
    <property type="entry name" value="Mopterin_synth/thiamin_S_b"/>
</dbReference>
<dbReference type="GO" id="GO:0032447">
    <property type="term" value="P:protein urmylation"/>
    <property type="evidence" value="ECO:0007669"/>
    <property type="project" value="UniProtKB-UniRule"/>
</dbReference>
<dbReference type="GO" id="GO:0034227">
    <property type="term" value="P:tRNA thio-modification"/>
    <property type="evidence" value="ECO:0007669"/>
    <property type="project" value="UniProtKB-UniRule"/>
</dbReference>
<dbReference type="GO" id="GO:0005829">
    <property type="term" value="C:cytosol"/>
    <property type="evidence" value="ECO:0007669"/>
    <property type="project" value="UniProtKB-UniRule"/>
</dbReference>
<keyword evidence="3 5" id="KW-0819">tRNA processing</keyword>
<comment type="pathway">
    <text evidence="5 6">tRNA modification; 5-methoxycarbonylmethyl-2-thiouridine-tRNA biosynthesis.</text>
</comment>
<proteinExistence type="inferred from homology"/>